<evidence type="ECO:0000313" key="2">
    <source>
        <dbReference type="Proteomes" id="UP001281410"/>
    </source>
</evidence>
<reference evidence="1" key="1">
    <citation type="journal article" date="2023" name="Plant J.">
        <title>Genome sequences and population genomics provide insights into the demographic history, inbreeding, and mutation load of two 'living fossil' tree species of Dipteronia.</title>
        <authorList>
            <person name="Feng Y."/>
            <person name="Comes H.P."/>
            <person name="Chen J."/>
            <person name="Zhu S."/>
            <person name="Lu R."/>
            <person name="Zhang X."/>
            <person name="Li P."/>
            <person name="Qiu J."/>
            <person name="Olsen K.M."/>
            <person name="Qiu Y."/>
        </authorList>
    </citation>
    <scope>NUCLEOTIDE SEQUENCE</scope>
    <source>
        <strain evidence="1">NBL</strain>
    </source>
</reference>
<proteinExistence type="predicted"/>
<gene>
    <name evidence="1" type="ORF">Dsin_005100</name>
</gene>
<evidence type="ECO:0000313" key="1">
    <source>
        <dbReference type="EMBL" id="KAK3225238.1"/>
    </source>
</evidence>
<dbReference type="Proteomes" id="UP001281410">
    <property type="component" value="Unassembled WGS sequence"/>
</dbReference>
<dbReference type="AlphaFoldDB" id="A0AAE0AVZ9"/>
<organism evidence="1 2">
    <name type="scientific">Dipteronia sinensis</name>
    <dbReference type="NCBI Taxonomy" id="43782"/>
    <lineage>
        <taxon>Eukaryota</taxon>
        <taxon>Viridiplantae</taxon>
        <taxon>Streptophyta</taxon>
        <taxon>Embryophyta</taxon>
        <taxon>Tracheophyta</taxon>
        <taxon>Spermatophyta</taxon>
        <taxon>Magnoliopsida</taxon>
        <taxon>eudicotyledons</taxon>
        <taxon>Gunneridae</taxon>
        <taxon>Pentapetalae</taxon>
        <taxon>rosids</taxon>
        <taxon>malvids</taxon>
        <taxon>Sapindales</taxon>
        <taxon>Sapindaceae</taxon>
        <taxon>Hippocastanoideae</taxon>
        <taxon>Acereae</taxon>
        <taxon>Dipteronia</taxon>
    </lineage>
</organism>
<keyword evidence="2" id="KW-1185">Reference proteome</keyword>
<accession>A0AAE0AVZ9</accession>
<name>A0AAE0AVZ9_9ROSI</name>
<comment type="caution">
    <text evidence="1">The sequence shown here is derived from an EMBL/GenBank/DDBJ whole genome shotgun (WGS) entry which is preliminary data.</text>
</comment>
<protein>
    <submittedName>
        <fullName evidence="1">Uncharacterized protein</fullName>
    </submittedName>
</protein>
<dbReference type="EMBL" id="JANJYJ010000002">
    <property type="protein sequence ID" value="KAK3225238.1"/>
    <property type="molecule type" value="Genomic_DNA"/>
</dbReference>
<sequence>MDRRTFAVLCELLRGNRRLKIDGLVSIEEQVCMFLHILAYHVKKVLFIIGFNDLERQLVGTVILKIGHRFLYNTWIGQSGVSRSKGPERGLAIRVAVLPRLRYRGPDVEDWVFDLYKLG</sequence>